<protein>
    <recommendedName>
        <fullName evidence="3">HTH domain-containing protein</fullName>
    </recommendedName>
</protein>
<dbReference type="SUPFAM" id="SSF46785">
    <property type="entry name" value="Winged helix' DNA-binding domain"/>
    <property type="match status" value="1"/>
</dbReference>
<organism evidence="1 2">
    <name type="scientific">Thiohalospira halophila DSM 15071</name>
    <dbReference type="NCBI Taxonomy" id="1123397"/>
    <lineage>
        <taxon>Bacteria</taxon>
        <taxon>Pseudomonadati</taxon>
        <taxon>Pseudomonadota</taxon>
        <taxon>Gammaproteobacteria</taxon>
        <taxon>Thiohalospirales</taxon>
        <taxon>Thiohalospiraceae</taxon>
        <taxon>Thiohalospira</taxon>
    </lineage>
</organism>
<keyword evidence="2" id="KW-1185">Reference proteome</keyword>
<dbReference type="InterPro" id="IPR036390">
    <property type="entry name" value="WH_DNA-bd_sf"/>
</dbReference>
<proteinExistence type="predicted"/>
<dbReference type="EMBL" id="FOMJ01000018">
    <property type="protein sequence ID" value="SFD96262.1"/>
    <property type="molecule type" value="Genomic_DNA"/>
</dbReference>
<reference evidence="1 2" key="1">
    <citation type="submission" date="2016-10" db="EMBL/GenBank/DDBJ databases">
        <authorList>
            <person name="de Groot N.N."/>
        </authorList>
    </citation>
    <scope>NUCLEOTIDE SEQUENCE [LARGE SCALE GENOMIC DNA]</scope>
    <source>
        <strain evidence="1 2">HL3</strain>
    </source>
</reference>
<dbReference type="OrthoDB" id="8595817at2"/>
<dbReference type="Proteomes" id="UP000198611">
    <property type="component" value="Unassembled WGS sequence"/>
</dbReference>
<sequence>MADSLHRQWTLLRALPRQPRWVATADLHERLTEEGFDVSRRTVQRDLNSLSSLFPLVSDEAGTGQIWAWMEGAPVLDLPGLSPASALAFRLAELHLRPILAPEAVDALALRLVVAS</sequence>
<evidence type="ECO:0000313" key="1">
    <source>
        <dbReference type="EMBL" id="SFD96262.1"/>
    </source>
</evidence>
<evidence type="ECO:0008006" key="3">
    <source>
        <dbReference type="Google" id="ProtNLM"/>
    </source>
</evidence>
<accession>A0A1I1WMF4</accession>
<gene>
    <name evidence="1" type="ORF">SAMN05660831_02696</name>
</gene>
<dbReference type="STRING" id="1123397.SAMN05660831_02696"/>
<evidence type="ECO:0000313" key="2">
    <source>
        <dbReference type="Proteomes" id="UP000198611"/>
    </source>
</evidence>
<name>A0A1I1WMF4_9GAMM</name>
<dbReference type="RefSeq" id="WP_093429292.1">
    <property type="nucleotide sequence ID" value="NZ_FOMJ01000018.1"/>
</dbReference>
<dbReference type="AlphaFoldDB" id="A0A1I1WMF4"/>